<organism evidence="1 2">
    <name type="scientific">Pseudonocardia aurantiaca</name>
    <dbReference type="NCBI Taxonomy" id="75290"/>
    <lineage>
        <taxon>Bacteria</taxon>
        <taxon>Bacillati</taxon>
        <taxon>Actinomycetota</taxon>
        <taxon>Actinomycetes</taxon>
        <taxon>Pseudonocardiales</taxon>
        <taxon>Pseudonocardiaceae</taxon>
        <taxon>Pseudonocardia</taxon>
    </lineage>
</organism>
<gene>
    <name evidence="1" type="ORF">ACFSCY_27920</name>
</gene>
<evidence type="ECO:0000313" key="2">
    <source>
        <dbReference type="Proteomes" id="UP001597145"/>
    </source>
</evidence>
<keyword evidence="2" id="KW-1185">Reference proteome</keyword>
<dbReference type="RefSeq" id="WP_343987148.1">
    <property type="nucleotide sequence ID" value="NZ_BAAAJG010000027.1"/>
</dbReference>
<proteinExistence type="predicted"/>
<reference evidence="2" key="1">
    <citation type="journal article" date="2019" name="Int. J. Syst. Evol. Microbiol.">
        <title>The Global Catalogue of Microorganisms (GCM) 10K type strain sequencing project: providing services to taxonomists for standard genome sequencing and annotation.</title>
        <authorList>
            <consortium name="The Broad Institute Genomics Platform"/>
            <consortium name="The Broad Institute Genome Sequencing Center for Infectious Disease"/>
            <person name="Wu L."/>
            <person name="Ma J."/>
        </authorList>
    </citation>
    <scope>NUCLEOTIDE SEQUENCE [LARGE SCALE GENOMIC DNA]</scope>
    <source>
        <strain evidence="2">JCM 12165</strain>
    </source>
</reference>
<dbReference type="EMBL" id="JBHUCP010000024">
    <property type="protein sequence ID" value="MFD1533257.1"/>
    <property type="molecule type" value="Genomic_DNA"/>
</dbReference>
<protein>
    <recommendedName>
        <fullName evidence="3">Excreted virulence factor EspC (Type VII ESX diderm)</fullName>
    </recommendedName>
</protein>
<evidence type="ECO:0008006" key="3">
    <source>
        <dbReference type="Google" id="ProtNLM"/>
    </source>
</evidence>
<sequence>MIDGFWVAGDVVAAHVAEVEALAERTGRAANAAQPLRRDAYGLLGQVFADTAERASRTASQGVADMAAGVRRRGEGIRSTHDSYAAADSACAKQLRELR</sequence>
<dbReference type="Proteomes" id="UP001597145">
    <property type="component" value="Unassembled WGS sequence"/>
</dbReference>
<evidence type="ECO:0000313" key="1">
    <source>
        <dbReference type="EMBL" id="MFD1533257.1"/>
    </source>
</evidence>
<comment type="caution">
    <text evidence="1">The sequence shown here is derived from an EMBL/GenBank/DDBJ whole genome shotgun (WGS) entry which is preliminary data.</text>
</comment>
<accession>A0ABW4FW38</accession>
<name>A0ABW4FW38_9PSEU</name>